<dbReference type="Proteomes" id="UP001141806">
    <property type="component" value="Unassembled WGS sequence"/>
</dbReference>
<sequence>MNVESKTLNQTDGPPLYVENSNEEVDGICKEKLTANCTEDRLLENAREKKRSLESCKGIEITKNCKQEKLPELRKRKGMSPGRRWLILDSIRLQICTSEQGHCNHCSFPQ</sequence>
<evidence type="ECO:0000313" key="2">
    <source>
        <dbReference type="Proteomes" id="UP001141806"/>
    </source>
</evidence>
<organism evidence="1 2">
    <name type="scientific">Protea cynaroides</name>
    <dbReference type="NCBI Taxonomy" id="273540"/>
    <lineage>
        <taxon>Eukaryota</taxon>
        <taxon>Viridiplantae</taxon>
        <taxon>Streptophyta</taxon>
        <taxon>Embryophyta</taxon>
        <taxon>Tracheophyta</taxon>
        <taxon>Spermatophyta</taxon>
        <taxon>Magnoliopsida</taxon>
        <taxon>Proteales</taxon>
        <taxon>Proteaceae</taxon>
        <taxon>Protea</taxon>
    </lineage>
</organism>
<reference evidence="1" key="1">
    <citation type="journal article" date="2023" name="Plant J.">
        <title>The genome of the king protea, Protea cynaroides.</title>
        <authorList>
            <person name="Chang J."/>
            <person name="Duong T.A."/>
            <person name="Schoeman C."/>
            <person name="Ma X."/>
            <person name="Roodt D."/>
            <person name="Barker N."/>
            <person name="Li Z."/>
            <person name="Van de Peer Y."/>
            <person name="Mizrachi E."/>
        </authorList>
    </citation>
    <scope>NUCLEOTIDE SEQUENCE</scope>
    <source>
        <tissue evidence="1">Young leaves</tissue>
    </source>
</reference>
<dbReference type="EMBL" id="JAMYWD010000006">
    <property type="protein sequence ID" value="KAJ4969507.1"/>
    <property type="molecule type" value="Genomic_DNA"/>
</dbReference>
<comment type="caution">
    <text evidence="1">The sequence shown here is derived from an EMBL/GenBank/DDBJ whole genome shotgun (WGS) entry which is preliminary data.</text>
</comment>
<protein>
    <submittedName>
        <fullName evidence="1">Uncharacterized protein</fullName>
    </submittedName>
</protein>
<gene>
    <name evidence="1" type="ORF">NE237_016208</name>
</gene>
<dbReference type="AlphaFoldDB" id="A0A9Q0QRS2"/>
<evidence type="ECO:0000313" key="1">
    <source>
        <dbReference type="EMBL" id="KAJ4969507.1"/>
    </source>
</evidence>
<accession>A0A9Q0QRS2</accession>
<name>A0A9Q0QRS2_9MAGN</name>
<proteinExistence type="predicted"/>
<keyword evidence="2" id="KW-1185">Reference proteome</keyword>